<dbReference type="PIRSF" id="PIRSF011489">
    <property type="entry name" value="DUF479"/>
    <property type="match status" value="1"/>
</dbReference>
<evidence type="ECO:0000256" key="2">
    <source>
        <dbReference type="ARBA" id="ARBA00022801"/>
    </source>
</evidence>
<reference evidence="6 7" key="1">
    <citation type="submission" date="2023-04" db="EMBL/GenBank/DDBJ databases">
        <title>Genome dynamics across the evolutionary transition to endosymbiosis.</title>
        <authorList>
            <person name="Siozios S."/>
            <person name="Nadal-Jimenez P."/>
            <person name="Azagi T."/>
            <person name="Sprong H."/>
            <person name="Frost C.L."/>
            <person name="Parratt S.R."/>
            <person name="Taylor G."/>
            <person name="Brettell L."/>
            <person name="Lew K.C."/>
            <person name="Croft L."/>
            <person name="King K.C."/>
            <person name="Brockhurst M.A."/>
            <person name="Hypsa V."/>
            <person name="Novakova E."/>
            <person name="Darby A.C."/>
            <person name="Hurst G.D.D."/>
        </authorList>
    </citation>
    <scope>NUCLEOTIDE SEQUENCE [LARGE SCALE GENOMIC DNA]</scope>
    <source>
        <strain evidence="7">aApi_AU</strain>
    </source>
</reference>
<dbReference type="Proteomes" id="UP001231859">
    <property type="component" value="Chromosome"/>
</dbReference>
<dbReference type="PANTHER" id="PTHR38764:SF1">
    <property type="entry name" value="ACYL CARRIER PROTEIN PHOSPHODIESTERASE"/>
    <property type="match status" value="1"/>
</dbReference>
<protein>
    <submittedName>
        <fullName evidence="6">ACP phosphodiesterase</fullName>
    </submittedName>
</protein>
<proteinExistence type="predicted"/>
<keyword evidence="1" id="KW-0444">Lipid biosynthesis</keyword>
<dbReference type="RefSeq" id="WP_280939149.1">
    <property type="nucleotide sequence ID" value="NZ_CP123759.1"/>
</dbReference>
<keyword evidence="7" id="KW-1185">Reference proteome</keyword>
<gene>
    <name evidence="6" type="ORF">QG404_04260</name>
</gene>
<dbReference type="Pfam" id="PF04336">
    <property type="entry name" value="ACP_PD"/>
    <property type="match status" value="1"/>
</dbReference>
<keyword evidence="3" id="KW-0276">Fatty acid metabolism</keyword>
<organism evidence="6 7">
    <name type="scientific">Arsenophonus apicola</name>
    <dbReference type="NCBI Taxonomy" id="2879119"/>
    <lineage>
        <taxon>Bacteria</taxon>
        <taxon>Pseudomonadati</taxon>
        <taxon>Pseudomonadota</taxon>
        <taxon>Gammaproteobacteria</taxon>
        <taxon>Enterobacterales</taxon>
        <taxon>Morganellaceae</taxon>
        <taxon>Arsenophonus</taxon>
    </lineage>
</organism>
<dbReference type="EMBL" id="CP123759">
    <property type="protein sequence ID" value="WGO84119.1"/>
    <property type="molecule type" value="Genomic_DNA"/>
</dbReference>
<evidence type="ECO:0000256" key="3">
    <source>
        <dbReference type="ARBA" id="ARBA00022832"/>
    </source>
</evidence>
<name>A0ABY8P4L9_9GAMM</name>
<evidence type="ECO:0000256" key="1">
    <source>
        <dbReference type="ARBA" id="ARBA00022516"/>
    </source>
</evidence>
<evidence type="ECO:0000256" key="4">
    <source>
        <dbReference type="ARBA" id="ARBA00023098"/>
    </source>
</evidence>
<sequence length="204" mass="24333">MNFLAHLHLAQRAQSSLLGNLMADFVRGDPDGLYSPDIVAGIRMHRQVDKFTDQHPIVINAKQLFRPPYRRVAAITLDLVWDHFLALYWDQIESKQTLPQFVHYARQQIEPNLYYTPEKFQELNEYLWSQNWLIRYAEPEYISNVLNSMARRRPKLVNLIGSFDDFILHYSRFSTFFWQFYPEMITFAETRAEKRALLMKTNKP</sequence>
<dbReference type="PANTHER" id="PTHR38764">
    <property type="entry name" value="ACYL CARRIER PROTEIN PHOSPHODIESTERASE"/>
    <property type="match status" value="1"/>
</dbReference>
<evidence type="ECO:0000313" key="7">
    <source>
        <dbReference type="Proteomes" id="UP001231859"/>
    </source>
</evidence>
<keyword evidence="4" id="KW-0443">Lipid metabolism</keyword>
<keyword evidence="5" id="KW-0275">Fatty acid biosynthesis</keyword>
<evidence type="ECO:0000313" key="6">
    <source>
        <dbReference type="EMBL" id="WGO84119.1"/>
    </source>
</evidence>
<accession>A0ABY8P4L9</accession>
<evidence type="ECO:0000256" key="5">
    <source>
        <dbReference type="ARBA" id="ARBA00023160"/>
    </source>
</evidence>
<dbReference type="InterPro" id="IPR007431">
    <property type="entry name" value="ACP_PD"/>
</dbReference>
<keyword evidence="2" id="KW-0378">Hydrolase</keyword>